<protein>
    <recommendedName>
        <fullName evidence="1">RNA 3'-terminal phosphate cyclase domain-containing protein</fullName>
    </recommendedName>
</protein>
<sequence>MTKQDPRLTKGNVLNIDGSRYEGGGGLIRYAINYSSLLSQPIHIHSIRAKRLEVQGLRSEHTVAIDVLRQLTAATVEGNTARSSELHFSPHRDSETLQSELSTTMDITTEGSASILLLSLLPYMLFAYIAPQVSQTGREVTNDQTFTLVIRAGTLCVKAPSIFYMKQVLLPTFNLIGIGPQNLSLSEEHEQGWHTQGAKYPGKMIVRIKPLAQSLPGFILEQRGQVTKLRATAHVPLEVLREFKEKLHVELADLLSLKNAQGTPVEAEMDVFESAACGQYHLLLAVETAFPTAFLGYEEVYPQADRFPSDIQNDQAKIAEYLVRGCIRGIWKELKRGNAVDEHTEDILVMYQTLGSGFSSVTSDHNGRQVQEFNQNSKALGRSH</sequence>
<dbReference type="InterPro" id="IPR013792">
    <property type="entry name" value="RNA3'P_cycl/enolpyr_Trfase_a/b"/>
</dbReference>
<proteinExistence type="predicted"/>
<dbReference type="InterPro" id="IPR036553">
    <property type="entry name" value="RPTC_insert"/>
</dbReference>
<dbReference type="InterPro" id="IPR023797">
    <property type="entry name" value="RNA3'_phos_cyclase_dom"/>
</dbReference>
<dbReference type="GO" id="GO:0005634">
    <property type="term" value="C:nucleus"/>
    <property type="evidence" value="ECO:0007669"/>
    <property type="project" value="TreeGrafter"/>
</dbReference>
<dbReference type="Gene3D" id="3.65.10.20">
    <property type="entry name" value="RNA 3'-terminal phosphate cyclase domain"/>
    <property type="match status" value="1"/>
</dbReference>
<dbReference type="InterPro" id="IPR000228">
    <property type="entry name" value="RNA3'_term_phos_cyc"/>
</dbReference>
<gene>
    <name evidence="2" type="ORF">RRF57_009595</name>
</gene>
<evidence type="ECO:0000259" key="1">
    <source>
        <dbReference type="Pfam" id="PF01137"/>
    </source>
</evidence>
<name>A0AAN7UX24_9PEZI</name>
<comment type="caution">
    <text evidence="2">The sequence shown here is derived from an EMBL/GenBank/DDBJ whole genome shotgun (WGS) entry which is preliminary data.</text>
</comment>
<dbReference type="GO" id="GO:0006396">
    <property type="term" value="P:RNA processing"/>
    <property type="evidence" value="ECO:0007669"/>
    <property type="project" value="InterPro"/>
</dbReference>
<dbReference type="Gene3D" id="3.30.360.20">
    <property type="entry name" value="RNA 3'-terminal phosphate cyclase, insert domain"/>
    <property type="match status" value="1"/>
</dbReference>
<dbReference type="EMBL" id="JAWHQM010000036">
    <property type="protein sequence ID" value="KAK5633881.1"/>
    <property type="molecule type" value="Genomic_DNA"/>
</dbReference>
<reference evidence="2 3" key="1">
    <citation type="submission" date="2023-10" db="EMBL/GenBank/DDBJ databases">
        <title>Draft genome sequence of Xylaria bambusicola isolate GMP-LS, the root and basal stem rot pathogen of sugarcane in Indonesia.</title>
        <authorList>
            <person name="Selvaraj P."/>
            <person name="Muralishankar V."/>
            <person name="Muruganantham S."/>
            <person name="Sp S."/>
            <person name="Haryani S."/>
            <person name="Lau K.J.X."/>
            <person name="Naqvi N.I."/>
        </authorList>
    </citation>
    <scope>NUCLEOTIDE SEQUENCE [LARGE SCALE GENOMIC DNA]</scope>
    <source>
        <strain evidence="2">GMP-LS</strain>
    </source>
</reference>
<organism evidence="2 3">
    <name type="scientific">Xylaria bambusicola</name>
    <dbReference type="NCBI Taxonomy" id="326684"/>
    <lineage>
        <taxon>Eukaryota</taxon>
        <taxon>Fungi</taxon>
        <taxon>Dikarya</taxon>
        <taxon>Ascomycota</taxon>
        <taxon>Pezizomycotina</taxon>
        <taxon>Sordariomycetes</taxon>
        <taxon>Xylariomycetidae</taxon>
        <taxon>Xylariales</taxon>
        <taxon>Xylariaceae</taxon>
        <taxon>Xylaria</taxon>
    </lineage>
</organism>
<dbReference type="SUPFAM" id="SSF55205">
    <property type="entry name" value="EPT/RTPC-like"/>
    <property type="match status" value="1"/>
</dbReference>
<dbReference type="PANTHER" id="PTHR11096:SF0">
    <property type="entry name" value="RNA 3'-TERMINAL PHOSPHATE CYCLASE"/>
    <property type="match status" value="1"/>
</dbReference>
<accession>A0AAN7UX24</accession>
<evidence type="ECO:0000313" key="2">
    <source>
        <dbReference type="EMBL" id="KAK5633881.1"/>
    </source>
</evidence>
<dbReference type="GO" id="GO:0003963">
    <property type="term" value="F:RNA-3'-phosphate cyclase activity"/>
    <property type="evidence" value="ECO:0007669"/>
    <property type="project" value="TreeGrafter"/>
</dbReference>
<dbReference type="AlphaFoldDB" id="A0AAN7UX24"/>
<dbReference type="Pfam" id="PF01137">
    <property type="entry name" value="RTC"/>
    <property type="match status" value="1"/>
</dbReference>
<dbReference type="InterPro" id="IPR037136">
    <property type="entry name" value="RNA3'_phos_cyclase_dom_sf"/>
</dbReference>
<dbReference type="PANTHER" id="PTHR11096">
    <property type="entry name" value="RNA 3' TERMINAL PHOSPHATE CYCLASE"/>
    <property type="match status" value="1"/>
</dbReference>
<keyword evidence="3" id="KW-1185">Reference proteome</keyword>
<feature type="domain" description="RNA 3'-terminal phosphate cyclase" evidence="1">
    <location>
        <begin position="22"/>
        <end position="366"/>
    </location>
</feature>
<evidence type="ECO:0000313" key="3">
    <source>
        <dbReference type="Proteomes" id="UP001305414"/>
    </source>
</evidence>
<dbReference type="Proteomes" id="UP001305414">
    <property type="component" value="Unassembled WGS sequence"/>
</dbReference>